<sequence length="104" mass="11822">MYQFKYTSLVKHAISVRGGINIELAKLCSIINILNYSPTFDLITLEGNFVLQSQFNRVAIDSVKYMIDSTEFLPDVEAFNILRDIPCYAERTVITCESPSFNSD</sequence>
<dbReference type="EMBL" id="CAKLPZ010000001">
    <property type="protein sequence ID" value="CAH0999094.1"/>
    <property type="molecule type" value="Genomic_DNA"/>
</dbReference>
<protein>
    <submittedName>
        <fullName evidence="1">Uncharacterized protein</fullName>
    </submittedName>
</protein>
<name>A0ABM9AXC3_9BACT</name>
<comment type="caution">
    <text evidence="1">The sequence shown here is derived from an EMBL/GenBank/DDBJ whole genome shotgun (WGS) entry which is preliminary data.</text>
</comment>
<proteinExistence type="predicted"/>
<organism evidence="1 2">
    <name type="scientific">Neolewinella maritima</name>
    <dbReference type="NCBI Taxonomy" id="1383882"/>
    <lineage>
        <taxon>Bacteria</taxon>
        <taxon>Pseudomonadati</taxon>
        <taxon>Bacteroidota</taxon>
        <taxon>Saprospiria</taxon>
        <taxon>Saprospirales</taxon>
        <taxon>Lewinellaceae</taxon>
        <taxon>Neolewinella</taxon>
    </lineage>
</organism>
<dbReference type="Proteomes" id="UP000837803">
    <property type="component" value="Unassembled WGS sequence"/>
</dbReference>
<evidence type="ECO:0000313" key="2">
    <source>
        <dbReference type="Proteomes" id="UP000837803"/>
    </source>
</evidence>
<gene>
    <name evidence="1" type="ORF">LEM8419_00389</name>
</gene>
<reference evidence="1" key="1">
    <citation type="submission" date="2021-12" db="EMBL/GenBank/DDBJ databases">
        <authorList>
            <person name="Rodrigo-Torres L."/>
            <person name="Arahal R. D."/>
            <person name="Lucena T."/>
        </authorList>
    </citation>
    <scope>NUCLEOTIDE SEQUENCE</scope>
    <source>
        <strain evidence="1">CECT 8419</strain>
    </source>
</reference>
<evidence type="ECO:0000313" key="1">
    <source>
        <dbReference type="EMBL" id="CAH0999094.1"/>
    </source>
</evidence>
<accession>A0ABM9AXC3</accession>
<keyword evidence="2" id="KW-1185">Reference proteome</keyword>